<dbReference type="AlphaFoldDB" id="A0A1B0C3M0"/>
<dbReference type="Proteomes" id="UP000092460">
    <property type="component" value="Unassembled WGS sequence"/>
</dbReference>
<evidence type="ECO:0000313" key="2">
    <source>
        <dbReference type="Proteomes" id="UP000092460"/>
    </source>
</evidence>
<sequence>MSKLQYVFLNDNRIEQISSTQQLQSMKIIRTLNLFGKPFCELAAVRGQLKPTINGITVVNIVGKGEKPAHSNSSVYFTFYIFSVDFASLGSMFHGRLVLFKFYLNFLVPKQEGKITKIFKIVSPNDSKTRKY</sequence>
<organism evidence="1 2">
    <name type="scientific">Glossina palpalis gambiensis</name>
    <dbReference type="NCBI Taxonomy" id="67801"/>
    <lineage>
        <taxon>Eukaryota</taxon>
        <taxon>Metazoa</taxon>
        <taxon>Ecdysozoa</taxon>
        <taxon>Arthropoda</taxon>
        <taxon>Hexapoda</taxon>
        <taxon>Insecta</taxon>
        <taxon>Pterygota</taxon>
        <taxon>Neoptera</taxon>
        <taxon>Endopterygota</taxon>
        <taxon>Diptera</taxon>
        <taxon>Brachycera</taxon>
        <taxon>Muscomorpha</taxon>
        <taxon>Hippoboscoidea</taxon>
        <taxon>Glossinidae</taxon>
        <taxon>Glossina</taxon>
    </lineage>
</organism>
<proteinExistence type="predicted"/>
<dbReference type="InterPro" id="IPR032675">
    <property type="entry name" value="LRR_dom_sf"/>
</dbReference>
<dbReference type="Gene3D" id="3.80.10.10">
    <property type="entry name" value="Ribonuclease Inhibitor"/>
    <property type="match status" value="1"/>
</dbReference>
<reference evidence="2" key="1">
    <citation type="submission" date="2015-01" db="EMBL/GenBank/DDBJ databases">
        <authorList>
            <person name="Aksoy S."/>
            <person name="Warren W."/>
            <person name="Wilson R.K."/>
        </authorList>
    </citation>
    <scope>NUCLEOTIDE SEQUENCE [LARGE SCALE GENOMIC DNA]</scope>
    <source>
        <strain evidence="2">IAEA</strain>
    </source>
</reference>
<dbReference type="EnsemblMetazoa" id="GPPI048191-RA">
    <property type="protein sequence ID" value="GPPI048191-PA"/>
    <property type="gene ID" value="GPPI048191"/>
</dbReference>
<dbReference type="EMBL" id="JXJN01025021">
    <property type="status" value="NOT_ANNOTATED_CDS"/>
    <property type="molecule type" value="Genomic_DNA"/>
</dbReference>
<dbReference type="InterPro" id="IPR001611">
    <property type="entry name" value="Leu-rich_rpt"/>
</dbReference>
<reference evidence="1" key="2">
    <citation type="submission" date="2020-05" db="UniProtKB">
        <authorList>
            <consortium name="EnsemblMetazoa"/>
        </authorList>
    </citation>
    <scope>IDENTIFICATION</scope>
    <source>
        <strain evidence="1">IAEA</strain>
    </source>
</reference>
<name>A0A1B0C3M0_9MUSC</name>
<dbReference type="SUPFAM" id="SSF52058">
    <property type="entry name" value="L domain-like"/>
    <property type="match status" value="1"/>
</dbReference>
<dbReference type="VEuPathDB" id="VectorBase:GPPI048191"/>
<evidence type="ECO:0000313" key="1">
    <source>
        <dbReference type="EnsemblMetazoa" id="GPPI048191-PA"/>
    </source>
</evidence>
<dbReference type="STRING" id="67801.A0A1B0C3M0"/>
<keyword evidence="2" id="KW-1185">Reference proteome</keyword>
<accession>A0A1B0C3M0</accession>
<dbReference type="PROSITE" id="PS51450">
    <property type="entry name" value="LRR"/>
    <property type="match status" value="1"/>
</dbReference>
<protein>
    <submittedName>
        <fullName evidence="1">Uncharacterized protein</fullName>
    </submittedName>
</protein>